<reference evidence="2" key="1">
    <citation type="submission" date="2016-05" db="EMBL/GenBank/DDBJ databases">
        <authorList>
            <person name="Lavstsen T."/>
            <person name="Jespersen J.S."/>
        </authorList>
    </citation>
    <scope>NUCLEOTIDE SEQUENCE</scope>
    <source>
        <tissue evidence="2">Brain</tissue>
    </source>
</reference>
<evidence type="ECO:0000256" key="1">
    <source>
        <dbReference type="SAM" id="MobiDB-lite"/>
    </source>
</evidence>
<feature type="compositionally biased region" description="Low complexity" evidence="1">
    <location>
        <begin position="26"/>
        <end position="43"/>
    </location>
</feature>
<gene>
    <name evidence="2" type="primary">MARK3</name>
</gene>
<proteinExistence type="predicted"/>
<name>A0A1A7WUB8_9TELE</name>
<keyword evidence="2" id="KW-0418">Kinase</keyword>
<reference evidence="2" key="2">
    <citation type="submission" date="2016-06" db="EMBL/GenBank/DDBJ databases">
        <title>The genome of a short-lived fish provides insights into sex chromosome evolution and the genetic control of aging.</title>
        <authorList>
            <person name="Reichwald K."/>
            <person name="Felder M."/>
            <person name="Petzold A."/>
            <person name="Koch P."/>
            <person name="Groth M."/>
            <person name="Platzer M."/>
        </authorList>
    </citation>
    <scope>NUCLEOTIDE SEQUENCE</scope>
    <source>
        <tissue evidence="2">Brain</tissue>
    </source>
</reference>
<evidence type="ECO:0000313" key="2">
    <source>
        <dbReference type="EMBL" id="SBP09261.1"/>
    </source>
</evidence>
<dbReference type="AlphaFoldDB" id="A0A1A7WUB8"/>
<dbReference type="EMBL" id="HADW01007861">
    <property type="protein sequence ID" value="SBP09261.1"/>
    <property type="molecule type" value="Transcribed_RNA"/>
</dbReference>
<organism evidence="2">
    <name type="scientific">Iconisemion striatum</name>
    <dbReference type="NCBI Taxonomy" id="60296"/>
    <lineage>
        <taxon>Eukaryota</taxon>
        <taxon>Metazoa</taxon>
        <taxon>Chordata</taxon>
        <taxon>Craniata</taxon>
        <taxon>Vertebrata</taxon>
        <taxon>Euteleostomi</taxon>
        <taxon>Actinopterygii</taxon>
        <taxon>Neopterygii</taxon>
        <taxon>Teleostei</taxon>
        <taxon>Neoteleostei</taxon>
        <taxon>Acanthomorphata</taxon>
        <taxon>Ovalentaria</taxon>
        <taxon>Atherinomorphae</taxon>
        <taxon>Cyprinodontiformes</taxon>
        <taxon>Nothobranchiidae</taxon>
        <taxon>Iconisemion</taxon>
    </lineage>
</organism>
<accession>A0A1A7WUB8</accession>
<dbReference type="GO" id="GO:0016301">
    <property type="term" value="F:kinase activity"/>
    <property type="evidence" value="ECO:0007669"/>
    <property type="project" value="UniProtKB-KW"/>
</dbReference>
<feature type="non-terminal residue" evidence="2">
    <location>
        <position position="1"/>
    </location>
</feature>
<keyword evidence="2" id="KW-0808">Transferase</keyword>
<protein>
    <submittedName>
        <fullName evidence="2">MAP/microtubule affinity-regulating kinase 3</fullName>
    </submittedName>
</protein>
<feature type="region of interest" description="Disordered" evidence="1">
    <location>
        <begin position="21"/>
        <end position="43"/>
    </location>
</feature>
<sequence length="43" mass="4601">PSGRWRCANCPASLSMEFASSAFQERPSPSRTSPPKSPTSSNC</sequence>
<feature type="non-terminal residue" evidence="2">
    <location>
        <position position="43"/>
    </location>
</feature>